<evidence type="ECO:0000259" key="1">
    <source>
        <dbReference type="Pfam" id="PF24658"/>
    </source>
</evidence>
<dbReference type="InterPro" id="IPR056064">
    <property type="entry name" value="DUF7647"/>
</dbReference>
<reference evidence="3" key="1">
    <citation type="submission" date="2025-08" db="UniProtKB">
        <authorList>
            <consortium name="RefSeq"/>
        </authorList>
    </citation>
    <scope>IDENTIFICATION</scope>
    <source>
        <tissue evidence="3">Muscle</tissue>
    </source>
</reference>
<proteinExistence type="predicted"/>
<dbReference type="InterPro" id="IPR044210">
    <property type="entry name" value="Tfc3-like"/>
</dbReference>
<dbReference type="GeneID" id="104965219"/>
<sequence>MVGDILLCMPLSIFIQVIQVNYKVEGLEEHLNDPVKQHHLIRTLPARMRRQLLYKRKYIFAFHENLQKLVYMGLVQFGHVEKFKEKDQVFVHVMRNASIVDTTNAEPHYWLVTESFDKPFEQRHYTFNSAEDVENYWFDLMCVCLNTPLAKVHLRDLRVFEGPLPS</sequence>
<dbReference type="Proteomes" id="UP000504611">
    <property type="component" value="Unplaced"/>
</dbReference>
<protein>
    <submittedName>
        <fullName evidence="3">General transcription factor 3C polypeptide 1-like</fullName>
    </submittedName>
</protein>
<evidence type="ECO:0000313" key="3">
    <source>
        <dbReference type="RefSeq" id="XP_010792480.1"/>
    </source>
</evidence>
<dbReference type="PANTHER" id="PTHR15180">
    <property type="entry name" value="GENERAL TRANSCRIPTION FACTOR 3C POLYPEPTIDE 1"/>
    <property type="match status" value="1"/>
</dbReference>
<dbReference type="RefSeq" id="XP_010792480.1">
    <property type="nucleotide sequence ID" value="XM_010794178.1"/>
</dbReference>
<dbReference type="GO" id="GO:0042791">
    <property type="term" value="P:5S class rRNA transcription by RNA polymerase III"/>
    <property type="evidence" value="ECO:0007669"/>
    <property type="project" value="TreeGrafter"/>
</dbReference>
<dbReference type="GO" id="GO:0003677">
    <property type="term" value="F:DNA binding"/>
    <property type="evidence" value="ECO:0007669"/>
    <property type="project" value="InterPro"/>
</dbReference>
<organism evidence="2 3">
    <name type="scientific">Notothenia coriiceps</name>
    <name type="common">black rockcod</name>
    <dbReference type="NCBI Taxonomy" id="8208"/>
    <lineage>
        <taxon>Eukaryota</taxon>
        <taxon>Metazoa</taxon>
        <taxon>Chordata</taxon>
        <taxon>Craniata</taxon>
        <taxon>Vertebrata</taxon>
        <taxon>Euteleostomi</taxon>
        <taxon>Actinopterygii</taxon>
        <taxon>Neopterygii</taxon>
        <taxon>Teleostei</taxon>
        <taxon>Neoteleostei</taxon>
        <taxon>Acanthomorphata</taxon>
        <taxon>Eupercaria</taxon>
        <taxon>Perciformes</taxon>
        <taxon>Notothenioidei</taxon>
        <taxon>Nototheniidae</taxon>
        <taxon>Notothenia</taxon>
    </lineage>
</organism>
<evidence type="ECO:0000313" key="2">
    <source>
        <dbReference type="Proteomes" id="UP000504611"/>
    </source>
</evidence>
<dbReference type="KEGG" id="ncc:104965219"/>
<keyword evidence="2" id="KW-1185">Reference proteome</keyword>
<gene>
    <name evidence="3" type="primary">LOC104965219</name>
</gene>
<dbReference type="Pfam" id="PF24658">
    <property type="entry name" value="DUF7647"/>
    <property type="match status" value="1"/>
</dbReference>
<feature type="domain" description="DUF7647" evidence="1">
    <location>
        <begin position="8"/>
        <end position="140"/>
    </location>
</feature>
<dbReference type="GO" id="GO:0000127">
    <property type="term" value="C:transcription factor TFIIIC complex"/>
    <property type="evidence" value="ECO:0007669"/>
    <property type="project" value="InterPro"/>
</dbReference>
<dbReference type="AlphaFoldDB" id="A0A6I9PXB3"/>
<dbReference type="PANTHER" id="PTHR15180:SF1">
    <property type="entry name" value="GENERAL TRANSCRIPTION FACTOR 3C POLYPEPTIDE 1"/>
    <property type="match status" value="1"/>
</dbReference>
<dbReference type="OrthoDB" id="68020at2759"/>
<accession>A0A6I9PXB3</accession>
<dbReference type="GO" id="GO:0006384">
    <property type="term" value="P:transcription initiation at RNA polymerase III promoter"/>
    <property type="evidence" value="ECO:0007669"/>
    <property type="project" value="InterPro"/>
</dbReference>
<name>A0A6I9PXB3_9TELE</name>